<evidence type="ECO:0000313" key="2">
    <source>
        <dbReference type="EMBL" id="SCY25438.1"/>
    </source>
</evidence>
<keyword evidence="3" id="KW-1185">Reference proteome</keyword>
<dbReference type="OrthoDB" id="9810895at2"/>
<dbReference type="EMBL" id="FMVT01000003">
    <property type="protein sequence ID" value="SCY25438.1"/>
    <property type="molecule type" value="Genomic_DNA"/>
</dbReference>
<name>A0A1G5EG56_9RHOB</name>
<evidence type="ECO:0000313" key="3">
    <source>
        <dbReference type="Proteomes" id="UP000199502"/>
    </source>
</evidence>
<protein>
    <submittedName>
        <fullName evidence="2">Uncharacterized protein</fullName>
    </submittedName>
</protein>
<dbReference type="RefSeq" id="WP_090741010.1">
    <property type="nucleotide sequence ID" value="NZ_FMVT01000003.1"/>
</dbReference>
<dbReference type="AlphaFoldDB" id="A0A1G5EG56"/>
<feature type="signal peptide" evidence="1">
    <location>
        <begin position="1"/>
        <end position="27"/>
    </location>
</feature>
<organism evidence="2 3">
    <name type="scientific">Paracoccus tibetensis</name>
    <dbReference type="NCBI Taxonomy" id="336292"/>
    <lineage>
        <taxon>Bacteria</taxon>
        <taxon>Pseudomonadati</taxon>
        <taxon>Pseudomonadota</taxon>
        <taxon>Alphaproteobacteria</taxon>
        <taxon>Rhodobacterales</taxon>
        <taxon>Paracoccaceae</taxon>
        <taxon>Paracoccus</taxon>
    </lineage>
</organism>
<reference evidence="2 3" key="1">
    <citation type="submission" date="2016-10" db="EMBL/GenBank/DDBJ databases">
        <authorList>
            <person name="de Groot N.N."/>
        </authorList>
    </citation>
    <scope>NUCLEOTIDE SEQUENCE [LARGE SCALE GENOMIC DNA]</scope>
    <source>
        <strain evidence="2 3">CGMCC 1.8925</strain>
    </source>
</reference>
<proteinExistence type="predicted"/>
<dbReference type="Proteomes" id="UP000199502">
    <property type="component" value="Unassembled WGS sequence"/>
</dbReference>
<feature type="chain" id="PRO_5011483129" evidence="1">
    <location>
        <begin position="28"/>
        <end position="142"/>
    </location>
</feature>
<accession>A0A1G5EG56</accession>
<gene>
    <name evidence="2" type="ORF">SAMN05660710_01059</name>
</gene>
<sequence>MNRPASSLTRLGMAGSVALLMALPAFGATRADQPVQSWSAMAGVEVAALLAQVNDLPLSEVAVDDQPYCAQDTEIAHTLAHDFAEEPVVTAGAGGTELWASDLLGTWTVVAPRADDTSCIIASGIGYSNERDAEIYYSSAGL</sequence>
<evidence type="ECO:0000256" key="1">
    <source>
        <dbReference type="SAM" id="SignalP"/>
    </source>
</evidence>
<keyword evidence="1" id="KW-0732">Signal</keyword>